<sequence length="76" mass="8640">MWCERTRKREAGLLWDWAEIQHGVVAMVDPMGVLTNLRLVSDAGDVLSAPESALHLSQLVRQLPWQDEVWRAVCQA</sequence>
<proteinExistence type="predicted"/>
<reference evidence="1 2" key="1">
    <citation type="journal article" date="2019" name="Int. J. Syst. Evol. Microbiol.">
        <title>The Global Catalogue of Microorganisms (GCM) 10K type strain sequencing project: providing services to taxonomists for standard genome sequencing and annotation.</title>
        <authorList>
            <consortium name="The Broad Institute Genomics Platform"/>
            <consortium name="The Broad Institute Genome Sequencing Center for Infectious Disease"/>
            <person name="Wu L."/>
            <person name="Ma J."/>
        </authorList>
    </citation>
    <scope>NUCLEOTIDE SEQUENCE [LARGE SCALE GENOMIC DNA]</scope>
    <source>
        <strain evidence="1 2">JCM 15503</strain>
    </source>
</reference>
<evidence type="ECO:0000313" key="2">
    <source>
        <dbReference type="Proteomes" id="UP001500279"/>
    </source>
</evidence>
<dbReference type="Gene3D" id="3.10.450.610">
    <property type="match status" value="1"/>
</dbReference>
<accession>A0ABN1JPH4</accession>
<evidence type="ECO:0000313" key="1">
    <source>
        <dbReference type="EMBL" id="GAA0744080.1"/>
    </source>
</evidence>
<dbReference type="Proteomes" id="UP001500279">
    <property type="component" value="Unassembled WGS sequence"/>
</dbReference>
<gene>
    <name evidence="1" type="ORF">GCM10009107_09240</name>
</gene>
<dbReference type="RefSeq" id="WP_141289549.1">
    <property type="nucleotide sequence ID" value="NZ_BAAAEW010000004.1"/>
</dbReference>
<dbReference type="EMBL" id="BAAAEW010000004">
    <property type="protein sequence ID" value="GAA0744080.1"/>
    <property type="molecule type" value="Genomic_DNA"/>
</dbReference>
<keyword evidence="2" id="KW-1185">Reference proteome</keyword>
<protein>
    <submittedName>
        <fullName evidence="1">Uncharacterized protein</fullName>
    </submittedName>
</protein>
<comment type="caution">
    <text evidence="1">The sequence shown here is derived from an EMBL/GenBank/DDBJ whole genome shotgun (WGS) entry which is preliminary data.</text>
</comment>
<name>A0ABN1JPH4_9BURK</name>
<organism evidence="1 2">
    <name type="scientific">Ideonella azotifigens</name>
    <dbReference type="NCBI Taxonomy" id="513160"/>
    <lineage>
        <taxon>Bacteria</taxon>
        <taxon>Pseudomonadati</taxon>
        <taxon>Pseudomonadota</taxon>
        <taxon>Betaproteobacteria</taxon>
        <taxon>Burkholderiales</taxon>
        <taxon>Sphaerotilaceae</taxon>
        <taxon>Ideonella</taxon>
    </lineage>
</organism>